<accession>A0ACC2PU01</accession>
<evidence type="ECO:0000313" key="2">
    <source>
        <dbReference type="Proteomes" id="UP001239111"/>
    </source>
</evidence>
<evidence type="ECO:0000313" key="1">
    <source>
        <dbReference type="EMBL" id="KAJ8686443.1"/>
    </source>
</evidence>
<name>A0ACC2PU01_9HYME</name>
<dbReference type="EMBL" id="CM056741">
    <property type="protein sequence ID" value="KAJ8686443.1"/>
    <property type="molecule type" value="Genomic_DNA"/>
</dbReference>
<organism evidence="1 2">
    <name type="scientific">Eretmocerus hayati</name>
    <dbReference type="NCBI Taxonomy" id="131215"/>
    <lineage>
        <taxon>Eukaryota</taxon>
        <taxon>Metazoa</taxon>
        <taxon>Ecdysozoa</taxon>
        <taxon>Arthropoda</taxon>
        <taxon>Hexapoda</taxon>
        <taxon>Insecta</taxon>
        <taxon>Pterygota</taxon>
        <taxon>Neoptera</taxon>
        <taxon>Endopterygota</taxon>
        <taxon>Hymenoptera</taxon>
        <taxon>Apocrita</taxon>
        <taxon>Proctotrupomorpha</taxon>
        <taxon>Chalcidoidea</taxon>
        <taxon>Aphelinidae</taxon>
        <taxon>Aphelininae</taxon>
        <taxon>Eretmocerus</taxon>
    </lineage>
</organism>
<keyword evidence="2" id="KW-1185">Reference proteome</keyword>
<gene>
    <name evidence="1" type="ORF">QAD02_022237</name>
</gene>
<dbReference type="Proteomes" id="UP001239111">
    <property type="component" value="Chromosome 1"/>
</dbReference>
<reference evidence="1" key="1">
    <citation type="submission" date="2023-04" db="EMBL/GenBank/DDBJ databases">
        <title>A chromosome-level genome assembly of the parasitoid wasp Eretmocerus hayati.</title>
        <authorList>
            <person name="Zhong Y."/>
            <person name="Liu S."/>
            <person name="Liu Y."/>
        </authorList>
    </citation>
    <scope>NUCLEOTIDE SEQUENCE</scope>
    <source>
        <strain evidence="1">ZJU_SS_LIU_2023</strain>
    </source>
</reference>
<protein>
    <submittedName>
        <fullName evidence="1">Uncharacterized protein</fullName>
    </submittedName>
</protein>
<proteinExistence type="predicted"/>
<sequence length="1012" mass="108833">MAVGCSVLIVGGGGREHAIAWKLAQSEHVDCIYVAPGNSGIGQENKVVLIQIDVKNNKEVAEWCKKKNVSLVIVGPEEYLARGLADELNQIGIACFGPQKSAAKIEADKDWSKAFMDRHNIPTARWKSFTNNEEAKKFVKTAPFRAHVVKAAGLAAGKGVVVAQNNEEACAAIDEMLNDKKFGLAGETVVVEELLEGEEVSMLAFTDGKTVVSMAPAQDHKRIFDGDQGPNTGGMGAYCPCPLLSTDEIESVKSQVLQKAVDGLRKENIPFIGVLYAGLMITPNGPKVLEFNCRFGDPETQVILPLLKSDLFTVMKACCEGTLSPHLVSWRENIFATGVILASKGYPESSSKGQVIMGVEDIRSRHDNFVFHSGTSLSTDGKLLTNGGRVIIAVALAPSLALAAAKATSAADHIKFDGKQFRKDIAHKGIARSILQKGSTTYKSSGVNIEAGDSLVSVIKPAVSSTNRIGTVGSIGGFGGLFDTKAAGYKDPLLVSGTDGVGTKLKIAIECKKHDSVGIDLVAMCVNDVLAHGAEPLFFLDYFACGRLDIGTASQVICGVVEGCKRAGCSLVGGETAEMPDMYADGEYDLAGFAVGAVEKSDLLPKTNEIKHGDVVIGLPSSGVHSNGFSLVRKVLKMADKQYSDVATFSQTGKTFGEELLKPTKIYTKSLIPVLRSNYIKAFAHITGGGLVENIPRVLPDKVGVFLDASKWNVLPVFGWISLVGGVGKHEMLRTFNCGIGGIVICSPEHEEKVVNLLKSENAVVIGKVRTLENHHPRVYVENFETAMESEMRKHVGTLVNNLSKPLKQVGVLISGSGTNLQALIDATQDPTQQIGAEIVLVISNKSGVEGLRRAEKAGIPTKVIQHTAYTNREEFDRDVNAELLKAGVEIVCLAGFMRILSGYFVNQWRGALINIHPSLLPSFKGAHAHKDVLDFGVRVTGCTVHFVEENIDSGAIIEQESVPVFPSDTVEILQERVKIAEHRAYPRALKLLASERIRLRADGSLEWRKCD</sequence>
<comment type="caution">
    <text evidence="1">The sequence shown here is derived from an EMBL/GenBank/DDBJ whole genome shotgun (WGS) entry which is preliminary data.</text>
</comment>